<dbReference type="AlphaFoldDB" id="A0A5C6KQK3"/>
<evidence type="ECO:0000256" key="4">
    <source>
        <dbReference type="ARBA" id="ARBA00022989"/>
    </source>
</evidence>
<sequence length="775" mass="88291">MKQLQYVIRYLLKTRGNNLIKIVSLTLGLFVGLILFAQVAFEMSYDNFYPDKEQLYLLHIKASVQGKDGFEGGVVHAPFAPTMYREFPEVISAANAYAFSWERRFKWGETTFEEKTLSVDSLFFQTMGFPVLEGNPEELKMEDAVFVSRSFAEKVFGNIMNAVGQRLISDEQTYQVRGVFEDLPKNGHLQFEVATSLTSWTKGAGWRNNDAYACYLRLASGTDINTIPDKIREMRLRHYDVEALEREGVRWDYYVKPVTELHSGDPVVHRTCLILSLLAFSLLVASALNYVLISISSLATRAKSVGVHKCNGASEGNIFAMFIYETFVLIMVSLLITIVLILLFQKQIEVLVKTDLSAIFSLEHWWVVGAVIVVLMLITGIIPAKIFSSLPVSLVFRSYKDSKRTWKRSLLFMQFGGVSFLMTLLGVIVLQYHMMLNRELGFDTEGVICTEGMYTLSKNELQAVKHEFLSYPGVESATLTQNLPTGRWSGQSMKDPVTEEILIHTRFTSADSSYFKTLGIRVLMGRNFNEESWERREVIVNQTFVRQLNVENPIGMRVSYFDDIYTICGVVNDFQYRSFFEEIPAIAFVPIEFPYCNSATFALRLNREITPELLIDMNERLKELSHKEDYMFTPYFVTYAAYYKDVRLFRDSVIVAGLIMLVITLLGLFGYITDEVHRRSKEIAIRKVNGATSMDILRILSVNISFIAIPSILIGLGFAYMVGTEWLKQFAVKIPLSIALFAGCGFILWLIIQMCLVLRAWNVANENPVKSIKSE</sequence>
<feature type="transmembrane region" description="Helical" evidence="6">
    <location>
        <begin position="734"/>
        <end position="752"/>
    </location>
</feature>
<feature type="transmembrane region" description="Helical" evidence="6">
    <location>
        <begin position="20"/>
        <end position="41"/>
    </location>
</feature>
<dbReference type="InterPro" id="IPR050250">
    <property type="entry name" value="Macrolide_Exporter_MacB"/>
</dbReference>
<comment type="caution">
    <text evidence="9">The sequence shown here is derived from an EMBL/GenBank/DDBJ whole genome shotgun (WGS) entry which is preliminary data.</text>
</comment>
<feature type="transmembrane region" description="Helical" evidence="6">
    <location>
        <begin position="364"/>
        <end position="388"/>
    </location>
</feature>
<protein>
    <submittedName>
        <fullName evidence="9">FtsX-like permease family protein</fullName>
    </submittedName>
</protein>
<keyword evidence="4 6" id="KW-1133">Transmembrane helix</keyword>
<keyword evidence="2" id="KW-1003">Cell membrane</keyword>
<feature type="transmembrane region" description="Helical" evidence="6">
    <location>
        <begin position="273"/>
        <end position="298"/>
    </location>
</feature>
<keyword evidence="3 6" id="KW-0812">Transmembrane</keyword>
<feature type="domain" description="MacB-like periplasmic core" evidence="8">
    <location>
        <begin position="456"/>
        <end position="592"/>
    </location>
</feature>
<dbReference type="InterPro" id="IPR025857">
    <property type="entry name" value="MacB_PCD"/>
</dbReference>
<dbReference type="PANTHER" id="PTHR30572">
    <property type="entry name" value="MEMBRANE COMPONENT OF TRANSPORTER-RELATED"/>
    <property type="match status" value="1"/>
</dbReference>
<evidence type="ECO:0000256" key="2">
    <source>
        <dbReference type="ARBA" id="ARBA00022475"/>
    </source>
</evidence>
<evidence type="ECO:0000313" key="10">
    <source>
        <dbReference type="Proteomes" id="UP000315827"/>
    </source>
</evidence>
<keyword evidence="5 6" id="KW-0472">Membrane</keyword>
<evidence type="ECO:0000256" key="6">
    <source>
        <dbReference type="SAM" id="Phobius"/>
    </source>
</evidence>
<comment type="subcellular location">
    <subcellularLocation>
        <location evidence="1">Cell membrane</location>
        <topology evidence="1">Multi-pass membrane protein</topology>
    </subcellularLocation>
</comment>
<dbReference type="Pfam" id="PF02687">
    <property type="entry name" value="FtsX"/>
    <property type="match status" value="2"/>
</dbReference>
<evidence type="ECO:0000259" key="8">
    <source>
        <dbReference type="Pfam" id="PF12704"/>
    </source>
</evidence>
<feature type="domain" description="MacB-like periplasmic core" evidence="8">
    <location>
        <begin position="25"/>
        <end position="233"/>
    </location>
</feature>
<dbReference type="Pfam" id="PF12704">
    <property type="entry name" value="MacB_PCD"/>
    <property type="match status" value="2"/>
</dbReference>
<reference evidence="9 10" key="1">
    <citation type="submission" date="2019-07" db="EMBL/GenBank/DDBJ databases">
        <title>Genome sequencing of Parabacteroides distasonis iSURF_7.</title>
        <authorList>
            <person name="Degefu H.N."/>
            <person name="Ruoff K.L."/>
            <person name="Price C.E."/>
            <person name="Valls R.A."/>
            <person name="O'Toole G.A."/>
        </authorList>
    </citation>
    <scope>NUCLEOTIDE SEQUENCE [LARGE SCALE GENOMIC DNA]</scope>
    <source>
        <strain evidence="9 10">CFPLTA003_1B</strain>
    </source>
</reference>
<dbReference type="PANTHER" id="PTHR30572:SF18">
    <property type="entry name" value="ABC-TYPE MACROLIDE FAMILY EXPORT SYSTEM PERMEASE COMPONENT 2"/>
    <property type="match status" value="1"/>
</dbReference>
<evidence type="ECO:0000256" key="5">
    <source>
        <dbReference type="ARBA" id="ARBA00023136"/>
    </source>
</evidence>
<gene>
    <name evidence="9" type="ORF">FSA05_03200</name>
</gene>
<evidence type="ECO:0000256" key="1">
    <source>
        <dbReference type="ARBA" id="ARBA00004651"/>
    </source>
</evidence>
<evidence type="ECO:0000256" key="3">
    <source>
        <dbReference type="ARBA" id="ARBA00022692"/>
    </source>
</evidence>
<dbReference type="RefSeq" id="WP_146374847.1">
    <property type="nucleotide sequence ID" value="NZ_VOHW01000001.1"/>
</dbReference>
<evidence type="ECO:0000313" key="9">
    <source>
        <dbReference type="EMBL" id="TWV64636.1"/>
    </source>
</evidence>
<feature type="domain" description="ABC3 transporter permease C-terminal" evidence="7">
    <location>
        <begin position="277"/>
        <end position="390"/>
    </location>
</feature>
<dbReference type="Proteomes" id="UP000315827">
    <property type="component" value="Unassembled WGS sequence"/>
</dbReference>
<feature type="domain" description="ABC3 transporter permease C-terminal" evidence="7">
    <location>
        <begin position="655"/>
        <end position="768"/>
    </location>
</feature>
<dbReference type="EMBL" id="VOHW01000001">
    <property type="protein sequence ID" value="TWV64636.1"/>
    <property type="molecule type" value="Genomic_DNA"/>
</dbReference>
<feature type="transmembrane region" description="Helical" evidence="6">
    <location>
        <begin position="318"/>
        <end position="344"/>
    </location>
</feature>
<evidence type="ECO:0000259" key="7">
    <source>
        <dbReference type="Pfam" id="PF02687"/>
    </source>
</evidence>
<dbReference type="GO" id="GO:0005886">
    <property type="term" value="C:plasma membrane"/>
    <property type="evidence" value="ECO:0007669"/>
    <property type="project" value="UniProtKB-SubCell"/>
</dbReference>
<accession>A0A5C6KQK3</accession>
<feature type="transmembrane region" description="Helical" evidence="6">
    <location>
        <begin position="409"/>
        <end position="430"/>
    </location>
</feature>
<dbReference type="InterPro" id="IPR003838">
    <property type="entry name" value="ABC3_permease_C"/>
</dbReference>
<proteinExistence type="predicted"/>
<organism evidence="9 10">
    <name type="scientific">Parabacteroides distasonis</name>
    <dbReference type="NCBI Taxonomy" id="823"/>
    <lineage>
        <taxon>Bacteria</taxon>
        <taxon>Pseudomonadati</taxon>
        <taxon>Bacteroidota</taxon>
        <taxon>Bacteroidia</taxon>
        <taxon>Bacteroidales</taxon>
        <taxon>Tannerellaceae</taxon>
        <taxon>Parabacteroides</taxon>
    </lineage>
</organism>
<name>A0A5C6KQK3_PARDI</name>
<dbReference type="GO" id="GO:0022857">
    <property type="term" value="F:transmembrane transporter activity"/>
    <property type="evidence" value="ECO:0007669"/>
    <property type="project" value="TreeGrafter"/>
</dbReference>
<feature type="transmembrane region" description="Helical" evidence="6">
    <location>
        <begin position="653"/>
        <end position="672"/>
    </location>
</feature>
<feature type="transmembrane region" description="Helical" evidence="6">
    <location>
        <begin position="696"/>
        <end position="722"/>
    </location>
</feature>